<dbReference type="EMBL" id="ACDP02000021">
    <property type="protein sequence ID" value="EEO27746.1"/>
    <property type="molecule type" value="Genomic_DNA"/>
</dbReference>
<dbReference type="AlphaFoldDB" id="C3X3G0"/>
<accession>C3X3G0</accession>
<dbReference type="Proteomes" id="UP000003973">
    <property type="component" value="Unassembled WGS sequence"/>
</dbReference>
<proteinExistence type="predicted"/>
<keyword evidence="2" id="KW-1185">Reference proteome</keyword>
<name>C3X3G0_9BURK</name>
<dbReference type="RefSeq" id="WP_005876956.1">
    <property type="nucleotide sequence ID" value="NZ_KI392031.1"/>
</dbReference>
<protein>
    <submittedName>
        <fullName evidence="1">Uncharacterized protein</fullName>
    </submittedName>
</protein>
<evidence type="ECO:0000313" key="2">
    <source>
        <dbReference type="Proteomes" id="UP000003973"/>
    </source>
</evidence>
<comment type="caution">
    <text evidence="1">The sequence shown here is derived from an EMBL/GenBank/DDBJ whole genome shotgun (WGS) entry which is preliminary data.</text>
</comment>
<sequence length="107" mass="11888">MMDTGSIVIRLPDASRFAMAIRPEKTFRLMKTALSRFYRSILATGGNGPFRFACKTGLPVEELTDGDCFPVPFRPAESRRETVAGRNGDVSFSFTLQTVDQAYLSND</sequence>
<gene>
    <name evidence="1" type="ORF">OFAG_00899</name>
</gene>
<reference evidence="1" key="1">
    <citation type="submission" date="2011-10" db="EMBL/GenBank/DDBJ databases">
        <title>The Genome Sequence of Oxalobacter formigenes HOxBLS.</title>
        <authorList>
            <consortium name="The Broad Institute Genome Sequencing Platform"/>
            <person name="Earl A."/>
            <person name="Ward D."/>
            <person name="Feldgarden M."/>
            <person name="Gevers D."/>
            <person name="Allison M.J."/>
            <person name="Humphrey S."/>
            <person name="Young S.K."/>
            <person name="Zeng Q."/>
            <person name="Gargeya S."/>
            <person name="Fitzgerald M."/>
            <person name="Haas B."/>
            <person name="Abouelleil A."/>
            <person name="Alvarado L."/>
            <person name="Arachchi H.M."/>
            <person name="Berlin A."/>
            <person name="Brown A."/>
            <person name="Chapman S.B."/>
            <person name="Chen Z."/>
            <person name="Dunbar C."/>
            <person name="Freedman E."/>
            <person name="Gearin G."/>
            <person name="Goldberg J."/>
            <person name="Griggs A."/>
            <person name="Gujja S."/>
            <person name="Heiman D."/>
            <person name="Howarth C."/>
            <person name="Larson L."/>
            <person name="Lui A."/>
            <person name="MacDonald P.J.P."/>
            <person name="Montmayeur A."/>
            <person name="Murphy C."/>
            <person name="Neiman D."/>
            <person name="Pearson M."/>
            <person name="Priest M."/>
            <person name="Roberts A."/>
            <person name="Saif S."/>
            <person name="Shea T."/>
            <person name="Shenoy N."/>
            <person name="Sisk P."/>
            <person name="Stolte C."/>
            <person name="Sykes S."/>
            <person name="Wortman J."/>
            <person name="Nusbaum C."/>
            <person name="Birren B."/>
        </authorList>
    </citation>
    <scope>NUCLEOTIDE SEQUENCE [LARGE SCALE GENOMIC DNA]</scope>
    <source>
        <strain evidence="1">HOxBLS</strain>
    </source>
</reference>
<dbReference type="HOGENOM" id="CLU_2207400_0_0_4"/>
<organism evidence="1 2">
    <name type="scientific">Oxalobacter paraformigenes</name>
    <dbReference type="NCBI Taxonomy" id="556268"/>
    <lineage>
        <taxon>Bacteria</taxon>
        <taxon>Pseudomonadati</taxon>
        <taxon>Pseudomonadota</taxon>
        <taxon>Betaproteobacteria</taxon>
        <taxon>Burkholderiales</taxon>
        <taxon>Oxalobacteraceae</taxon>
        <taxon>Oxalobacter</taxon>
    </lineage>
</organism>
<evidence type="ECO:0000313" key="1">
    <source>
        <dbReference type="EMBL" id="EEO27746.1"/>
    </source>
</evidence>